<accession>A0A087TIG5</accession>
<feature type="compositionally biased region" description="Polar residues" evidence="1">
    <location>
        <begin position="76"/>
        <end position="85"/>
    </location>
</feature>
<evidence type="ECO:0000313" key="2">
    <source>
        <dbReference type="EMBL" id="KFM64904.1"/>
    </source>
</evidence>
<keyword evidence="3" id="KW-1185">Reference proteome</keyword>
<protein>
    <submittedName>
        <fullName evidence="2">Uncharacterized protein</fullName>
    </submittedName>
</protein>
<reference evidence="2 3" key="1">
    <citation type="submission" date="2013-11" db="EMBL/GenBank/DDBJ databases">
        <title>Genome sequencing of Stegodyphus mimosarum.</title>
        <authorList>
            <person name="Bechsgaard J."/>
        </authorList>
    </citation>
    <scope>NUCLEOTIDE SEQUENCE [LARGE SCALE GENOMIC DNA]</scope>
</reference>
<evidence type="ECO:0000313" key="3">
    <source>
        <dbReference type="Proteomes" id="UP000054359"/>
    </source>
</evidence>
<sequence length="186" mass="21234">MAERHVTIPLMVKNDEDIQFVEDDNDTVSENEPSSGAVRVTSENYKRASENLYTEIPQQETRVSFLKIPKRKPVSRSPSTESSDVTLPVLERSSSARRKYHDYEKVSVTSSGSKKSAVERITEGAFFRRRNDATYDSRRSESKVDDEEHILETLRQVVRKCTNVDPVKRPASGDVLYMLSTTFEKP</sequence>
<organism evidence="2 3">
    <name type="scientific">Stegodyphus mimosarum</name>
    <name type="common">African social velvet spider</name>
    <dbReference type="NCBI Taxonomy" id="407821"/>
    <lineage>
        <taxon>Eukaryota</taxon>
        <taxon>Metazoa</taxon>
        <taxon>Ecdysozoa</taxon>
        <taxon>Arthropoda</taxon>
        <taxon>Chelicerata</taxon>
        <taxon>Arachnida</taxon>
        <taxon>Araneae</taxon>
        <taxon>Araneomorphae</taxon>
        <taxon>Entelegynae</taxon>
        <taxon>Eresoidea</taxon>
        <taxon>Eresidae</taxon>
        <taxon>Stegodyphus</taxon>
    </lineage>
</organism>
<feature type="region of interest" description="Disordered" evidence="1">
    <location>
        <begin position="67"/>
        <end position="90"/>
    </location>
</feature>
<dbReference type="EMBL" id="KK115354">
    <property type="protein sequence ID" value="KFM64904.1"/>
    <property type="molecule type" value="Genomic_DNA"/>
</dbReference>
<feature type="non-terminal residue" evidence="2">
    <location>
        <position position="186"/>
    </location>
</feature>
<dbReference type="Proteomes" id="UP000054359">
    <property type="component" value="Unassembled WGS sequence"/>
</dbReference>
<dbReference type="AlphaFoldDB" id="A0A087TIG5"/>
<dbReference type="OrthoDB" id="6432758at2759"/>
<proteinExistence type="predicted"/>
<dbReference type="OMA" id="RNDATYD"/>
<evidence type="ECO:0000256" key="1">
    <source>
        <dbReference type="SAM" id="MobiDB-lite"/>
    </source>
</evidence>
<name>A0A087TIG5_STEMI</name>
<gene>
    <name evidence="2" type="ORF">X975_10450</name>
</gene>